<accession>A0AAV7MPX3</accession>
<dbReference type="Proteomes" id="UP001066276">
    <property type="component" value="Chromosome 9"/>
</dbReference>
<evidence type="ECO:0000313" key="1">
    <source>
        <dbReference type="EMBL" id="KAJ1105728.1"/>
    </source>
</evidence>
<proteinExistence type="predicted"/>
<protein>
    <submittedName>
        <fullName evidence="1">Uncharacterized protein</fullName>
    </submittedName>
</protein>
<sequence length="106" mass="12256">MIETVSPFSLSIADLGVLSPFLRSETRQRRARPVEKRVTFMKLRRRPAHSCETPVSEGRSQVLDLDNQCEYYYGDYFAGIYKFRNAPFTVFFTIVSLVVEVVLDNL</sequence>
<reference evidence="1" key="1">
    <citation type="journal article" date="2022" name="bioRxiv">
        <title>Sequencing and chromosome-scale assembly of the giantPleurodeles waltlgenome.</title>
        <authorList>
            <person name="Brown T."/>
            <person name="Elewa A."/>
            <person name="Iarovenko S."/>
            <person name="Subramanian E."/>
            <person name="Araus A.J."/>
            <person name="Petzold A."/>
            <person name="Susuki M."/>
            <person name="Suzuki K.-i.T."/>
            <person name="Hayashi T."/>
            <person name="Toyoda A."/>
            <person name="Oliveira C."/>
            <person name="Osipova E."/>
            <person name="Leigh N.D."/>
            <person name="Simon A."/>
            <person name="Yun M.H."/>
        </authorList>
    </citation>
    <scope>NUCLEOTIDE SEQUENCE</scope>
    <source>
        <strain evidence="1">20211129_DDA</strain>
        <tissue evidence="1">Liver</tissue>
    </source>
</reference>
<organism evidence="1 2">
    <name type="scientific">Pleurodeles waltl</name>
    <name type="common">Iberian ribbed newt</name>
    <dbReference type="NCBI Taxonomy" id="8319"/>
    <lineage>
        <taxon>Eukaryota</taxon>
        <taxon>Metazoa</taxon>
        <taxon>Chordata</taxon>
        <taxon>Craniata</taxon>
        <taxon>Vertebrata</taxon>
        <taxon>Euteleostomi</taxon>
        <taxon>Amphibia</taxon>
        <taxon>Batrachia</taxon>
        <taxon>Caudata</taxon>
        <taxon>Salamandroidea</taxon>
        <taxon>Salamandridae</taxon>
        <taxon>Pleurodelinae</taxon>
        <taxon>Pleurodeles</taxon>
    </lineage>
</organism>
<dbReference type="AlphaFoldDB" id="A0AAV7MPX3"/>
<evidence type="ECO:0000313" key="2">
    <source>
        <dbReference type="Proteomes" id="UP001066276"/>
    </source>
</evidence>
<keyword evidence="2" id="KW-1185">Reference proteome</keyword>
<comment type="caution">
    <text evidence="1">The sequence shown here is derived from an EMBL/GenBank/DDBJ whole genome shotgun (WGS) entry which is preliminary data.</text>
</comment>
<gene>
    <name evidence="1" type="ORF">NDU88_003133</name>
</gene>
<name>A0AAV7MPX3_PLEWA</name>
<dbReference type="EMBL" id="JANPWB010000013">
    <property type="protein sequence ID" value="KAJ1105728.1"/>
    <property type="molecule type" value="Genomic_DNA"/>
</dbReference>